<reference evidence="9 10" key="1">
    <citation type="submission" date="2015-01" db="EMBL/GenBank/DDBJ databases">
        <title>Genome sequence of the anaerobic bacterium Geobacter soli GSS01, a dissimilatory Fe(III) reducer from soil.</title>
        <authorList>
            <person name="Yang G."/>
            <person name="Zhou S."/>
        </authorList>
    </citation>
    <scope>NUCLEOTIDE SEQUENCE [LARGE SCALE GENOMIC DNA]</scope>
    <source>
        <strain evidence="9 10">GSS01</strain>
    </source>
</reference>
<dbReference type="InterPro" id="IPR050260">
    <property type="entry name" value="FAD-bd_OxRdtase"/>
</dbReference>
<dbReference type="Pfam" id="PF02852">
    <property type="entry name" value="Pyr_redox_dim"/>
    <property type="match status" value="1"/>
</dbReference>
<keyword evidence="6" id="KW-0676">Redox-active center</keyword>
<dbReference type="RefSeq" id="WP_039646174.1">
    <property type="nucleotide sequence ID" value="NZ_JXBL01000001.1"/>
</dbReference>
<evidence type="ECO:0000259" key="8">
    <source>
        <dbReference type="Pfam" id="PF07992"/>
    </source>
</evidence>
<evidence type="ECO:0000259" key="7">
    <source>
        <dbReference type="Pfam" id="PF02852"/>
    </source>
</evidence>
<dbReference type="Pfam" id="PF07992">
    <property type="entry name" value="Pyr_redox_2"/>
    <property type="match status" value="1"/>
</dbReference>
<dbReference type="SUPFAM" id="SSF55424">
    <property type="entry name" value="FAD/NAD-linked reductases, dimerisation (C-terminal) domain"/>
    <property type="match status" value="1"/>
</dbReference>
<evidence type="ECO:0000313" key="9">
    <source>
        <dbReference type="EMBL" id="KIE43054.1"/>
    </source>
</evidence>
<evidence type="ECO:0000256" key="5">
    <source>
        <dbReference type="ARBA" id="ARBA00023002"/>
    </source>
</evidence>
<feature type="domain" description="Pyridine nucleotide-disulphide oxidoreductase dimerisation" evidence="7">
    <location>
        <begin position="326"/>
        <end position="428"/>
    </location>
</feature>
<dbReference type="GO" id="GO:0016491">
    <property type="term" value="F:oxidoreductase activity"/>
    <property type="evidence" value="ECO:0007669"/>
    <property type="project" value="UniProtKB-KW"/>
</dbReference>
<keyword evidence="3" id="KW-0285">Flavoprotein</keyword>
<sequence length="444" mass="48079">MKTVILGGVAGGLSAASQIKRADRDAEVIVLEKSGDPSYAACGMPYNLFFKDTPVEALYALSLDTIRNGRGIDYRLRHEAVAIDPLRQEVTVVDHEQNREYRERYDFLVYATGNRPAPLPLPGFDDPAVCYFKTLDDTRRVKRLIHDQAPACAILVGAGYTNLEVADVLYNMRIRPVIVEKAPAILPAFAAEIRDKVMEKIAEKGIEFHAGVDVQGKEGATVRTTAGDFDAGLVVVAIGVKPNTGLFAAAGGELGAAGAVKVDRFLRTSLPGVFAAGDCAEHYVRQLGRNSYMPLGPVANKQGRLAGNNIARHDAMTMFHGIDQTAAFKFFDLTVATTGLNERQLQEMGQEFRKIHVDTPTRGSFPGGGTMRTVLLFERGTGLLLGGQMVGQDVVAKRLDVLAAAVYKQMTVFELAELDLSYAPPYAPVWDPLLIAANQAVKAV</sequence>
<dbReference type="InterPro" id="IPR016156">
    <property type="entry name" value="FAD/NAD-linked_Rdtase_dimer_sf"/>
</dbReference>
<evidence type="ECO:0000256" key="1">
    <source>
        <dbReference type="ARBA" id="ARBA00001974"/>
    </source>
</evidence>
<evidence type="ECO:0000256" key="4">
    <source>
        <dbReference type="ARBA" id="ARBA00022827"/>
    </source>
</evidence>
<evidence type="ECO:0000256" key="2">
    <source>
        <dbReference type="ARBA" id="ARBA00009130"/>
    </source>
</evidence>
<comment type="caution">
    <text evidence="9">The sequence shown here is derived from an EMBL/GenBank/DDBJ whole genome shotgun (WGS) entry which is preliminary data.</text>
</comment>
<dbReference type="PANTHER" id="PTHR43429:SF1">
    <property type="entry name" value="NAD(P)H SULFUR OXIDOREDUCTASE (COA-DEPENDENT)"/>
    <property type="match status" value="1"/>
</dbReference>
<dbReference type="PRINTS" id="PR00368">
    <property type="entry name" value="FADPNR"/>
</dbReference>
<accession>A0A0C1TQL3</accession>
<gene>
    <name evidence="9" type="ORF">SE37_10615</name>
</gene>
<dbReference type="AlphaFoldDB" id="A0A0C1TQL3"/>
<evidence type="ECO:0000256" key="3">
    <source>
        <dbReference type="ARBA" id="ARBA00022630"/>
    </source>
</evidence>
<comment type="cofactor">
    <cofactor evidence="1">
        <name>FAD</name>
        <dbReference type="ChEBI" id="CHEBI:57692"/>
    </cofactor>
</comment>
<keyword evidence="4" id="KW-0274">FAD</keyword>
<keyword evidence="10" id="KW-1185">Reference proteome</keyword>
<dbReference type="Gene3D" id="3.50.50.60">
    <property type="entry name" value="FAD/NAD(P)-binding domain"/>
    <property type="match status" value="2"/>
</dbReference>
<dbReference type="InterPro" id="IPR023753">
    <property type="entry name" value="FAD/NAD-binding_dom"/>
</dbReference>
<name>A0A0C1TQL3_9BACT</name>
<evidence type="ECO:0000256" key="6">
    <source>
        <dbReference type="ARBA" id="ARBA00023284"/>
    </source>
</evidence>
<evidence type="ECO:0000313" key="10">
    <source>
        <dbReference type="Proteomes" id="UP000031433"/>
    </source>
</evidence>
<organism evidence="9 10">
    <name type="scientific">Geobacter soli</name>
    <dbReference type="NCBI Taxonomy" id="1510391"/>
    <lineage>
        <taxon>Bacteria</taxon>
        <taxon>Pseudomonadati</taxon>
        <taxon>Thermodesulfobacteriota</taxon>
        <taxon>Desulfuromonadia</taxon>
        <taxon>Geobacterales</taxon>
        <taxon>Geobacteraceae</taxon>
        <taxon>Geobacter</taxon>
    </lineage>
</organism>
<dbReference type="InterPro" id="IPR004099">
    <property type="entry name" value="Pyr_nucl-diS_OxRdtase_dimer"/>
</dbReference>
<dbReference type="Proteomes" id="UP000031433">
    <property type="component" value="Unassembled WGS sequence"/>
</dbReference>
<feature type="domain" description="FAD/NAD(P)-binding" evidence="8">
    <location>
        <begin position="2"/>
        <end position="302"/>
    </location>
</feature>
<dbReference type="EMBL" id="JXBL01000001">
    <property type="protein sequence ID" value="KIE43054.1"/>
    <property type="molecule type" value="Genomic_DNA"/>
</dbReference>
<proteinExistence type="inferred from homology"/>
<dbReference type="InterPro" id="IPR036188">
    <property type="entry name" value="FAD/NAD-bd_sf"/>
</dbReference>
<protein>
    <submittedName>
        <fullName evidence="9">NADH oxidase</fullName>
    </submittedName>
</protein>
<keyword evidence="5" id="KW-0560">Oxidoreductase</keyword>
<dbReference type="PANTHER" id="PTHR43429">
    <property type="entry name" value="PYRIDINE NUCLEOTIDE-DISULFIDE OXIDOREDUCTASE DOMAIN-CONTAINING"/>
    <property type="match status" value="1"/>
</dbReference>
<dbReference type="SUPFAM" id="SSF51905">
    <property type="entry name" value="FAD/NAD(P)-binding domain"/>
    <property type="match status" value="1"/>
</dbReference>
<dbReference type="PRINTS" id="PR00469">
    <property type="entry name" value="PNDRDTASEII"/>
</dbReference>
<comment type="similarity">
    <text evidence="2">Belongs to the class-III pyridine nucleotide-disulfide oxidoreductase family.</text>
</comment>